<dbReference type="PROSITE" id="PS00892">
    <property type="entry name" value="HIT_1"/>
    <property type="match status" value="1"/>
</dbReference>
<evidence type="ECO:0000259" key="16">
    <source>
        <dbReference type="PROSITE" id="PS51084"/>
    </source>
</evidence>
<dbReference type="Proteomes" id="UP001219518">
    <property type="component" value="Unassembled WGS sequence"/>
</dbReference>
<feature type="active site" description="Tele-AMP-histidine intermediate" evidence="11">
    <location>
        <position position="424"/>
    </location>
</feature>
<protein>
    <recommendedName>
        <fullName evidence="10">Nitrilase and fragile histidine triad fusion protein NitFhit</fullName>
        <ecNumber evidence="3">3.6.1.29</ecNumber>
    </recommendedName>
</protein>
<dbReference type="InterPro" id="IPR011146">
    <property type="entry name" value="HIT-like"/>
</dbReference>
<dbReference type="Pfam" id="PF01230">
    <property type="entry name" value="HIT"/>
    <property type="match status" value="1"/>
</dbReference>
<comment type="catalytic activity">
    <reaction evidence="7">
        <text>P(1),P(3)-bis(5'-adenosyl) triphosphate + H2O = AMP + ADP + 2 H(+)</text>
        <dbReference type="Rhea" id="RHEA:13893"/>
        <dbReference type="ChEBI" id="CHEBI:15377"/>
        <dbReference type="ChEBI" id="CHEBI:15378"/>
        <dbReference type="ChEBI" id="CHEBI:58529"/>
        <dbReference type="ChEBI" id="CHEBI:456215"/>
        <dbReference type="ChEBI" id="CHEBI:456216"/>
        <dbReference type="EC" id="3.6.1.29"/>
    </reaction>
</comment>
<dbReference type="GO" id="GO:0000166">
    <property type="term" value="F:nucleotide binding"/>
    <property type="evidence" value="ECO:0007669"/>
    <property type="project" value="UniProtKB-KW"/>
</dbReference>
<evidence type="ECO:0000256" key="8">
    <source>
        <dbReference type="ARBA" id="ARBA00057461"/>
    </source>
</evidence>
<comment type="similarity">
    <text evidence="9">In the N-terminal section; belongs to the UPF0012 family.</text>
</comment>
<dbReference type="AlphaFoldDB" id="A0AAE1GTC9"/>
<dbReference type="PROSITE" id="PS51084">
    <property type="entry name" value="HIT_2"/>
    <property type="match status" value="1"/>
</dbReference>
<feature type="binding site" evidence="12">
    <location>
        <position position="411"/>
    </location>
    <ligand>
        <name>substrate</name>
    </ligand>
</feature>
<reference evidence="17" key="1">
    <citation type="submission" date="2021-07" db="EMBL/GenBank/DDBJ databases">
        <authorList>
            <person name="Catto M.A."/>
            <person name="Jacobson A."/>
            <person name="Kennedy G."/>
            <person name="Labadie P."/>
            <person name="Hunt B.G."/>
            <person name="Srinivasan R."/>
        </authorList>
    </citation>
    <scope>NUCLEOTIDE SEQUENCE</scope>
    <source>
        <strain evidence="17">PL_HMW_Pooled</strain>
        <tissue evidence="17">Head</tissue>
    </source>
</reference>
<dbReference type="InterPro" id="IPR039383">
    <property type="entry name" value="FHIT"/>
</dbReference>
<comment type="subunit">
    <text evidence="2">Homotetramer.</text>
</comment>
<evidence type="ECO:0000256" key="6">
    <source>
        <dbReference type="ARBA" id="ARBA00023268"/>
    </source>
</evidence>
<dbReference type="InterPro" id="IPR003010">
    <property type="entry name" value="C-N_Hydrolase"/>
</dbReference>
<evidence type="ECO:0000256" key="11">
    <source>
        <dbReference type="PIRSR" id="PIRSR639383-1"/>
    </source>
</evidence>
<dbReference type="InterPro" id="IPR019808">
    <property type="entry name" value="Histidine_triad_CS"/>
</dbReference>
<dbReference type="PROSITE" id="PS01227">
    <property type="entry name" value="UPF0012"/>
    <property type="match status" value="1"/>
</dbReference>
<evidence type="ECO:0000313" key="18">
    <source>
        <dbReference type="Proteomes" id="UP001219518"/>
    </source>
</evidence>
<feature type="non-terminal residue" evidence="17">
    <location>
        <position position="1"/>
    </location>
</feature>
<organism evidence="17 18">
    <name type="scientific">Frankliniella fusca</name>
    <dbReference type="NCBI Taxonomy" id="407009"/>
    <lineage>
        <taxon>Eukaryota</taxon>
        <taxon>Metazoa</taxon>
        <taxon>Ecdysozoa</taxon>
        <taxon>Arthropoda</taxon>
        <taxon>Hexapoda</taxon>
        <taxon>Insecta</taxon>
        <taxon>Pterygota</taxon>
        <taxon>Neoptera</taxon>
        <taxon>Paraneoptera</taxon>
        <taxon>Thysanoptera</taxon>
        <taxon>Terebrantia</taxon>
        <taxon>Thripoidea</taxon>
        <taxon>Thripidae</taxon>
        <taxon>Frankliniella</taxon>
    </lineage>
</organism>
<feature type="domain" description="CN hydrolase" evidence="15">
    <location>
        <begin position="42"/>
        <end position="290"/>
    </location>
</feature>
<evidence type="ECO:0000256" key="2">
    <source>
        <dbReference type="ARBA" id="ARBA00011881"/>
    </source>
</evidence>
<evidence type="ECO:0000256" key="14">
    <source>
        <dbReference type="PROSITE-ProRule" id="PRU00464"/>
    </source>
</evidence>
<evidence type="ECO:0000256" key="1">
    <source>
        <dbReference type="ARBA" id="ARBA00001936"/>
    </source>
</evidence>
<dbReference type="CDD" id="cd07572">
    <property type="entry name" value="nit"/>
    <property type="match status" value="1"/>
</dbReference>
<dbReference type="EMBL" id="JAHWGI010000083">
    <property type="protein sequence ID" value="KAK3908981.1"/>
    <property type="molecule type" value="Genomic_DNA"/>
</dbReference>
<dbReference type="PROSITE" id="PS50263">
    <property type="entry name" value="CN_HYDROLASE"/>
    <property type="match status" value="1"/>
</dbReference>
<gene>
    <name evidence="17" type="ORF">KUF71_019237</name>
</gene>
<dbReference type="InterPro" id="IPR036265">
    <property type="entry name" value="HIT-like_sf"/>
</dbReference>
<dbReference type="CDD" id="cd01275">
    <property type="entry name" value="FHIT"/>
    <property type="match status" value="1"/>
</dbReference>
<reference evidence="17" key="2">
    <citation type="journal article" date="2023" name="BMC Genomics">
        <title>Pest status, molecular evolution, and epigenetic factors derived from the genome assembly of Frankliniella fusca, a thysanopteran phytovirus vector.</title>
        <authorList>
            <person name="Catto M.A."/>
            <person name="Labadie P.E."/>
            <person name="Jacobson A.L."/>
            <person name="Kennedy G.G."/>
            <person name="Srinivasan R."/>
            <person name="Hunt B.G."/>
        </authorList>
    </citation>
    <scope>NUCLEOTIDE SEQUENCE</scope>
    <source>
        <strain evidence="17">PL_HMW_Pooled</strain>
    </source>
</reference>
<dbReference type="FunFam" id="3.30.428.10:FF:000011">
    <property type="entry name" value="Fragile histidine triad"/>
    <property type="match status" value="1"/>
</dbReference>
<feature type="short sequence motif" description="Histidine triad motif" evidence="14">
    <location>
        <begin position="422"/>
        <end position="426"/>
    </location>
</feature>
<dbReference type="PANTHER" id="PTHR23088:SF27">
    <property type="entry name" value="DEAMINATED GLUTATHIONE AMIDASE"/>
    <property type="match status" value="1"/>
</dbReference>
<dbReference type="FunFam" id="3.60.110.10:FF:000005">
    <property type="entry name" value="nitrilase homolog 1 isoform X1"/>
    <property type="match status" value="1"/>
</dbReference>
<evidence type="ECO:0000256" key="12">
    <source>
        <dbReference type="PIRSR" id="PIRSR639383-2"/>
    </source>
</evidence>
<dbReference type="InterPro" id="IPR001110">
    <property type="entry name" value="UPF0012_CS"/>
</dbReference>
<dbReference type="InterPro" id="IPR036526">
    <property type="entry name" value="C-N_Hydrolase_sf"/>
</dbReference>
<feature type="binding site" evidence="12">
    <location>
        <position position="355"/>
    </location>
    <ligand>
        <name>substrate</name>
    </ligand>
</feature>
<evidence type="ECO:0000256" key="9">
    <source>
        <dbReference type="ARBA" id="ARBA00061127"/>
    </source>
</evidence>
<keyword evidence="5" id="KW-0378">Hydrolase</keyword>
<accession>A0AAE1GTC9</accession>
<evidence type="ECO:0000259" key="15">
    <source>
        <dbReference type="PROSITE" id="PS50263"/>
    </source>
</evidence>
<proteinExistence type="inferred from homology"/>
<dbReference type="SUPFAM" id="SSF54197">
    <property type="entry name" value="HIT-like"/>
    <property type="match status" value="1"/>
</dbReference>
<name>A0AAE1GTC9_9NEOP</name>
<comment type="cofactor">
    <cofactor evidence="1">
        <name>Mn(2+)</name>
        <dbReference type="ChEBI" id="CHEBI:29035"/>
    </cofactor>
</comment>
<evidence type="ECO:0000256" key="13">
    <source>
        <dbReference type="PIRSR" id="PIRSR639383-3"/>
    </source>
</evidence>
<evidence type="ECO:0000256" key="7">
    <source>
        <dbReference type="ARBA" id="ARBA00047780"/>
    </source>
</evidence>
<comment type="function">
    <text evidence="8">Cleaves A-5'-PPP-5'A to yield AMP and ADP.</text>
</comment>
<dbReference type="Pfam" id="PF00795">
    <property type="entry name" value="CN_hydrolase"/>
    <property type="match status" value="1"/>
</dbReference>
<dbReference type="Gene3D" id="3.60.110.10">
    <property type="entry name" value="Carbon-nitrogen hydrolase"/>
    <property type="match status" value="1"/>
</dbReference>
<feature type="binding site" evidence="12">
    <location>
        <position position="426"/>
    </location>
    <ligand>
        <name>substrate</name>
    </ligand>
</feature>
<sequence length="475" mass="53060">VISSLIFGSKVQMKLVWNLFFRKTPSQINLFKMSRANVSHKATIAVCQMTATDNKRENFEICRELISSAKKFNAQVVFFPEACDYVAKNKAQTIEMAEDLSGPTLSAFKELAKEHNVWLSLGGVHIKVDEKTVRNAHILVNSDGELAADYSKLHLFDVDYKEGNVHLKESSYCKPGTKILPPITTPAGNIGLSICYDLRFPEASLSLRMQGADILTYPSAFTFATGASHWEPLLRARAIETQCYVVAAAQSGMHNEKRMSWGHAMIVDPWGNVIAQCSEGKNLAIAEIDHKLLQKTRLSMPVLEHRRHDVYPSLKPLSVSQPQEEIESVNFQFGQVFVKGSGIFAKTASSMAFTNKKCVVPGHVLVSPLKCVQRMSQLSQEEVADLFLLVYKVAPIVEKAFNGTSSTIVVQDGKDSGQTIEHVHVHILPRRPGDYLNNDDIYRDLAKHDKDDSTGRWRTEDEMAAEAQSLRPYFT</sequence>
<evidence type="ECO:0000256" key="5">
    <source>
        <dbReference type="ARBA" id="ARBA00022801"/>
    </source>
</evidence>
<dbReference type="GO" id="GO:0016811">
    <property type="term" value="F:hydrolase activity, acting on carbon-nitrogen (but not peptide) bonds, in linear amides"/>
    <property type="evidence" value="ECO:0007669"/>
    <property type="project" value="InterPro"/>
</dbReference>
<keyword evidence="18" id="KW-1185">Reference proteome</keyword>
<dbReference type="PANTHER" id="PTHR23088">
    <property type="entry name" value="NITRILASE-RELATED"/>
    <property type="match status" value="1"/>
</dbReference>
<evidence type="ECO:0000256" key="4">
    <source>
        <dbReference type="ARBA" id="ARBA00022741"/>
    </source>
</evidence>
<feature type="domain" description="HIT" evidence="16">
    <location>
        <begin position="329"/>
        <end position="437"/>
    </location>
</feature>
<dbReference type="Gene3D" id="3.30.428.10">
    <property type="entry name" value="HIT-like"/>
    <property type="match status" value="1"/>
</dbReference>
<dbReference type="InterPro" id="IPR045254">
    <property type="entry name" value="Nit1/2_C-N_Hydrolase"/>
</dbReference>
<comment type="caution">
    <text evidence="17">The sequence shown here is derived from an EMBL/GenBank/DDBJ whole genome shotgun (WGS) entry which is preliminary data.</text>
</comment>
<evidence type="ECO:0000256" key="10">
    <source>
        <dbReference type="ARBA" id="ARBA00069577"/>
    </source>
</evidence>
<dbReference type="SUPFAM" id="SSF56317">
    <property type="entry name" value="Carbon-nitrogen hydrolase"/>
    <property type="match status" value="1"/>
</dbReference>
<dbReference type="EC" id="3.6.1.29" evidence="3"/>
<keyword evidence="6" id="KW-0511">Multifunctional enzyme</keyword>
<evidence type="ECO:0000313" key="17">
    <source>
        <dbReference type="EMBL" id="KAK3908981.1"/>
    </source>
</evidence>
<keyword evidence="4" id="KW-0547">Nucleotide-binding</keyword>
<evidence type="ECO:0000256" key="3">
    <source>
        <dbReference type="ARBA" id="ARBA00012377"/>
    </source>
</evidence>
<feature type="site" description="Important for induction of apoptosis" evidence="13">
    <location>
        <position position="442"/>
    </location>
</feature>
<dbReference type="GO" id="GO:0047710">
    <property type="term" value="F:bis(5'-adenosyl)-triphosphatase activity"/>
    <property type="evidence" value="ECO:0007669"/>
    <property type="project" value="UniProtKB-EC"/>
</dbReference>